<dbReference type="NCBIfam" id="TIGR01995">
    <property type="entry name" value="PTS-II-ABC-beta"/>
    <property type="match status" value="1"/>
</dbReference>
<keyword evidence="10 12" id="KW-0472">Membrane</keyword>
<evidence type="ECO:0000313" key="17">
    <source>
        <dbReference type="Proteomes" id="UP000596929"/>
    </source>
</evidence>
<keyword evidence="9 12" id="KW-1133">Transmembrane helix</keyword>
<dbReference type="InterPro" id="IPR001127">
    <property type="entry name" value="PTS_EIIA_1_perm"/>
</dbReference>
<keyword evidence="4 16" id="KW-0762">Sugar transport</keyword>
<feature type="domain" description="PTS EIIC type-1" evidence="15">
    <location>
        <begin position="104"/>
        <end position="458"/>
    </location>
</feature>
<dbReference type="EMBL" id="JACOOO010000022">
    <property type="protein sequence ID" value="MBC5629423.1"/>
    <property type="molecule type" value="Genomic_DNA"/>
</dbReference>
<keyword evidence="7 12" id="KW-0812">Transmembrane</keyword>
<dbReference type="NCBIfam" id="TIGR00830">
    <property type="entry name" value="PTBA"/>
    <property type="match status" value="1"/>
</dbReference>
<dbReference type="InterPro" id="IPR011055">
    <property type="entry name" value="Dup_hybrid_motif"/>
</dbReference>
<dbReference type="InterPro" id="IPR001996">
    <property type="entry name" value="PTS_IIB_1"/>
</dbReference>
<comment type="caution">
    <text evidence="16">The sequence shown here is derived from an EMBL/GenBank/DDBJ whole genome shotgun (WGS) entry which is preliminary data.</text>
</comment>
<evidence type="ECO:0000256" key="12">
    <source>
        <dbReference type="SAM" id="Phobius"/>
    </source>
</evidence>
<dbReference type="Gene3D" id="2.70.70.10">
    <property type="entry name" value="Glucose Permease (Domain IIA)"/>
    <property type="match status" value="1"/>
</dbReference>
<keyword evidence="6" id="KW-0598">Phosphotransferase system</keyword>
<protein>
    <submittedName>
        <fullName evidence="16">PTS glucose transporter subunit IIA</fullName>
    </submittedName>
</protein>
<evidence type="ECO:0000259" key="15">
    <source>
        <dbReference type="PROSITE" id="PS51103"/>
    </source>
</evidence>
<dbReference type="Pfam" id="PF02378">
    <property type="entry name" value="PTS_EIIC"/>
    <property type="match status" value="1"/>
</dbReference>
<evidence type="ECO:0000256" key="10">
    <source>
        <dbReference type="ARBA" id="ARBA00023136"/>
    </source>
</evidence>
<evidence type="ECO:0000256" key="1">
    <source>
        <dbReference type="ARBA" id="ARBA00004651"/>
    </source>
</evidence>
<feature type="transmembrane region" description="Helical" evidence="12">
    <location>
        <begin position="175"/>
        <end position="195"/>
    </location>
</feature>
<dbReference type="PROSITE" id="PS51103">
    <property type="entry name" value="PTS_EIIC_TYPE_1"/>
    <property type="match status" value="1"/>
</dbReference>
<feature type="transmembrane region" description="Helical" evidence="12">
    <location>
        <begin position="215"/>
        <end position="233"/>
    </location>
</feature>
<dbReference type="SUPFAM" id="SSF55604">
    <property type="entry name" value="Glucose permease domain IIB"/>
    <property type="match status" value="1"/>
</dbReference>
<dbReference type="CDD" id="cd00212">
    <property type="entry name" value="PTS_IIB_glc"/>
    <property type="match status" value="1"/>
</dbReference>
<dbReference type="InterPro" id="IPR011297">
    <property type="entry name" value="PTS_IIABC_b_glu"/>
</dbReference>
<evidence type="ECO:0000256" key="2">
    <source>
        <dbReference type="ARBA" id="ARBA00022448"/>
    </source>
</evidence>
<feature type="transmembrane region" description="Helical" evidence="12">
    <location>
        <begin position="425"/>
        <end position="445"/>
    </location>
</feature>
<feature type="transmembrane region" description="Helical" evidence="12">
    <location>
        <begin position="101"/>
        <end position="130"/>
    </location>
</feature>
<dbReference type="InterPro" id="IPR003352">
    <property type="entry name" value="PTS_EIIC"/>
</dbReference>
<feature type="transmembrane region" description="Helical" evidence="12">
    <location>
        <begin position="142"/>
        <end position="163"/>
    </location>
</feature>
<dbReference type="InterPro" id="IPR050558">
    <property type="entry name" value="PTS_Sugar-Specific_Components"/>
</dbReference>
<evidence type="ECO:0000259" key="14">
    <source>
        <dbReference type="PROSITE" id="PS51098"/>
    </source>
</evidence>
<keyword evidence="5" id="KW-0808">Transferase</keyword>
<dbReference type="PROSITE" id="PS01035">
    <property type="entry name" value="PTS_EIIB_TYPE_1_CYS"/>
    <property type="match status" value="1"/>
</dbReference>
<feature type="transmembrane region" description="Helical" evidence="12">
    <location>
        <begin position="326"/>
        <end position="348"/>
    </location>
</feature>
<keyword evidence="8" id="KW-0418">Kinase</keyword>
<feature type="active site" description="Phosphocysteine intermediate; for EIIB activity" evidence="11">
    <location>
        <position position="26"/>
    </location>
</feature>
<dbReference type="PROSITE" id="PS00371">
    <property type="entry name" value="PTS_EIIA_TYPE_1_HIS"/>
    <property type="match status" value="1"/>
</dbReference>
<keyword evidence="17" id="KW-1185">Reference proteome</keyword>
<dbReference type="Proteomes" id="UP000596929">
    <property type="component" value="Unassembled WGS sequence"/>
</dbReference>
<reference evidence="16 17" key="1">
    <citation type="submission" date="2020-08" db="EMBL/GenBank/DDBJ databases">
        <title>Genome public.</title>
        <authorList>
            <person name="Liu C."/>
            <person name="Sun Q."/>
        </authorList>
    </citation>
    <scope>NUCLEOTIDE SEQUENCE [LARGE SCALE GENOMIC DNA]</scope>
    <source>
        <strain evidence="16 17">NSJ-6</strain>
    </source>
</reference>
<dbReference type="Pfam" id="PF00367">
    <property type="entry name" value="PTS_EIIB"/>
    <property type="match status" value="1"/>
</dbReference>
<accession>A0ABR7DFI6</accession>
<dbReference type="PROSITE" id="PS51093">
    <property type="entry name" value="PTS_EIIA_TYPE_1"/>
    <property type="match status" value="1"/>
</dbReference>
<evidence type="ECO:0000256" key="7">
    <source>
        <dbReference type="ARBA" id="ARBA00022692"/>
    </source>
</evidence>
<dbReference type="InterPro" id="IPR036878">
    <property type="entry name" value="Glu_permease_IIB"/>
</dbReference>
<dbReference type="PROSITE" id="PS51098">
    <property type="entry name" value="PTS_EIIB_TYPE_1"/>
    <property type="match status" value="1"/>
</dbReference>
<dbReference type="Gene3D" id="3.30.1360.60">
    <property type="entry name" value="Glucose permease domain IIB"/>
    <property type="match status" value="1"/>
</dbReference>
<gene>
    <name evidence="16" type="ORF">H8S20_11035</name>
</gene>
<dbReference type="PANTHER" id="PTHR30175">
    <property type="entry name" value="PHOSPHOTRANSFERASE SYSTEM TRANSPORT PROTEIN"/>
    <property type="match status" value="1"/>
</dbReference>
<evidence type="ECO:0000256" key="6">
    <source>
        <dbReference type="ARBA" id="ARBA00022683"/>
    </source>
</evidence>
<feature type="domain" description="PTS EIIA type-1" evidence="13">
    <location>
        <begin position="492"/>
        <end position="596"/>
    </location>
</feature>
<dbReference type="Pfam" id="PF00358">
    <property type="entry name" value="PTS_EIIA_1"/>
    <property type="match status" value="1"/>
</dbReference>
<evidence type="ECO:0000256" key="8">
    <source>
        <dbReference type="ARBA" id="ARBA00022777"/>
    </source>
</evidence>
<feature type="transmembrane region" description="Helical" evidence="12">
    <location>
        <begin position="245"/>
        <end position="265"/>
    </location>
</feature>
<keyword evidence="2" id="KW-0813">Transport</keyword>
<keyword evidence="3" id="KW-1003">Cell membrane</keyword>
<feature type="transmembrane region" description="Helical" evidence="12">
    <location>
        <begin position="301"/>
        <end position="320"/>
    </location>
</feature>
<evidence type="ECO:0000313" key="16">
    <source>
        <dbReference type="EMBL" id="MBC5629423.1"/>
    </source>
</evidence>
<proteinExistence type="predicted"/>
<evidence type="ECO:0000256" key="4">
    <source>
        <dbReference type="ARBA" id="ARBA00022597"/>
    </source>
</evidence>
<evidence type="ECO:0000256" key="5">
    <source>
        <dbReference type="ARBA" id="ARBA00022679"/>
    </source>
</evidence>
<dbReference type="RefSeq" id="WP_186860141.1">
    <property type="nucleotide sequence ID" value="NZ_JACOOO010000022.1"/>
</dbReference>
<dbReference type="PANTHER" id="PTHR30175:SF1">
    <property type="entry name" value="PTS SYSTEM ARBUTIN-, CELLOBIOSE-, AND SALICIN-SPECIFIC EIIBC COMPONENT-RELATED"/>
    <property type="match status" value="1"/>
</dbReference>
<name>A0ABR7DFI6_9CLOT</name>
<feature type="domain" description="PTS EIIB type-1" evidence="14">
    <location>
        <begin position="4"/>
        <end position="86"/>
    </location>
</feature>
<dbReference type="InterPro" id="IPR018113">
    <property type="entry name" value="PTrfase_EIIB_Cys"/>
</dbReference>
<organism evidence="16 17">
    <name type="scientific">Clostridium hominis</name>
    <dbReference type="NCBI Taxonomy" id="2763036"/>
    <lineage>
        <taxon>Bacteria</taxon>
        <taxon>Bacillati</taxon>
        <taxon>Bacillota</taxon>
        <taxon>Clostridia</taxon>
        <taxon>Eubacteriales</taxon>
        <taxon>Clostridiaceae</taxon>
        <taxon>Clostridium</taxon>
    </lineage>
</organism>
<dbReference type="InterPro" id="IPR013013">
    <property type="entry name" value="PTS_EIIC_1"/>
</dbReference>
<evidence type="ECO:0000256" key="3">
    <source>
        <dbReference type="ARBA" id="ARBA00022475"/>
    </source>
</evidence>
<evidence type="ECO:0000256" key="9">
    <source>
        <dbReference type="ARBA" id="ARBA00022989"/>
    </source>
</evidence>
<sequence length="621" mass="66888">MTNKELASQILEHIGGEENITFLTHCATRIRLNLKDDNKADVKVLSRLEGIITAQNKSGQLQVVIGAKVNAVYEELEKMVKITDLDVEVDKKKTKRNPINAVIETVAGIFTPVLPALIGCGMLKSIHVILTQYGLLDPASGAAQVIAMGGDLIFYFMPFFLAISAAKKFRTSEMLSVCLAAAYMYPTILDAAKAVPAGQMGSIDFFGLPILLVKYSNTVFPIIMSVYVLSLIYKKIDKLIPEMVRVIFTPMIILLIMLPLQLIVLGPIGSYIGVGIAEGIELLFAKGGIFAAFLLGALRPVLVMFGLHYSIVPIQVQQLAELGNSVVYPSAIFSNLAQGGAAIGVFLISKNKKMKSIAGTSGFSGLLGITEPAMYGINLKYKKPFYAAMISAGIASAIFFMFGGTSIAMGMPGVFALGNIKANSFLVLVAAVLISVGLSIVLTMIMGIDEEIEETTNVEGNSKVEEKIALIGNDKILSPLKGQVNPLSEVSDKVFAQEVMGKGVAIEPLEGKVYAPFEGTVDAIFNTKHAIGLRSNSGVEVLIHVGIDTVNLEGKHFISHVKQGDKIKPNDLLVEFDIDAIKNEGYEVITPVIVTNHTIYNDFIVTGNKTVDKNDLLLEVK</sequence>
<evidence type="ECO:0000259" key="13">
    <source>
        <dbReference type="PROSITE" id="PS51093"/>
    </source>
</evidence>
<feature type="transmembrane region" description="Helical" evidence="12">
    <location>
        <begin position="385"/>
        <end position="405"/>
    </location>
</feature>
<comment type="subcellular location">
    <subcellularLocation>
        <location evidence="1">Cell membrane</location>
        <topology evidence="1">Multi-pass membrane protein</topology>
    </subcellularLocation>
</comment>
<evidence type="ECO:0000256" key="11">
    <source>
        <dbReference type="PROSITE-ProRule" id="PRU00421"/>
    </source>
</evidence>
<dbReference type="SUPFAM" id="SSF51261">
    <property type="entry name" value="Duplicated hybrid motif"/>
    <property type="match status" value="1"/>
</dbReference>